<evidence type="ECO:0000313" key="3">
    <source>
        <dbReference type="Proteomes" id="UP000026962"/>
    </source>
</evidence>
<keyword evidence="3" id="KW-1185">Reference proteome</keyword>
<evidence type="ECO:0000313" key="2">
    <source>
        <dbReference type="EnsemblPlants" id="OPUNC08G11000.1"/>
    </source>
</evidence>
<dbReference type="Proteomes" id="UP000026962">
    <property type="component" value="Chromosome 8"/>
</dbReference>
<proteinExistence type="predicted"/>
<accession>A0A0E0LU55</accession>
<evidence type="ECO:0000256" key="1">
    <source>
        <dbReference type="SAM" id="MobiDB-lite"/>
    </source>
</evidence>
<reference evidence="2" key="2">
    <citation type="submission" date="2018-05" db="EMBL/GenBank/DDBJ databases">
        <title>OpunRS2 (Oryza punctata Reference Sequence Version 2).</title>
        <authorList>
            <person name="Zhang J."/>
            <person name="Kudrna D."/>
            <person name="Lee S."/>
            <person name="Talag J."/>
            <person name="Welchert J."/>
            <person name="Wing R.A."/>
        </authorList>
    </citation>
    <scope>NUCLEOTIDE SEQUENCE [LARGE SCALE GENOMIC DNA]</scope>
</reference>
<sequence>MRSTVPVEVARGSTRGIGGGGSGRRSVGGGDSRQQGGVDVDAAKGGGGEFDGADGADTGQHARGHCVGDSERWRRGWLLGEFEAGELTVAAWGSTAQGMWRNAPARLLKSPGRYSGLLSLLAVATL</sequence>
<organism evidence="2">
    <name type="scientific">Oryza punctata</name>
    <name type="common">Red rice</name>
    <dbReference type="NCBI Taxonomy" id="4537"/>
    <lineage>
        <taxon>Eukaryota</taxon>
        <taxon>Viridiplantae</taxon>
        <taxon>Streptophyta</taxon>
        <taxon>Embryophyta</taxon>
        <taxon>Tracheophyta</taxon>
        <taxon>Spermatophyta</taxon>
        <taxon>Magnoliopsida</taxon>
        <taxon>Liliopsida</taxon>
        <taxon>Poales</taxon>
        <taxon>Poaceae</taxon>
        <taxon>BOP clade</taxon>
        <taxon>Oryzoideae</taxon>
        <taxon>Oryzeae</taxon>
        <taxon>Oryzinae</taxon>
        <taxon>Oryza</taxon>
    </lineage>
</organism>
<dbReference type="EnsemblPlants" id="OPUNC08G11000.1">
    <property type="protein sequence ID" value="OPUNC08G11000.1"/>
    <property type="gene ID" value="OPUNC08G11000"/>
</dbReference>
<dbReference type="HOGENOM" id="CLU_1985221_0_0_1"/>
<reference evidence="2" key="1">
    <citation type="submission" date="2015-04" db="UniProtKB">
        <authorList>
            <consortium name="EnsemblPlants"/>
        </authorList>
    </citation>
    <scope>IDENTIFICATION</scope>
</reference>
<protein>
    <submittedName>
        <fullName evidence="2">Uncharacterized protein</fullName>
    </submittedName>
</protein>
<feature type="region of interest" description="Disordered" evidence="1">
    <location>
        <begin position="1"/>
        <end position="66"/>
    </location>
</feature>
<dbReference type="Gramene" id="OPUNC08G11000.1">
    <property type="protein sequence ID" value="OPUNC08G11000.1"/>
    <property type="gene ID" value="OPUNC08G11000"/>
</dbReference>
<dbReference type="AlphaFoldDB" id="A0A0E0LU55"/>
<feature type="compositionally biased region" description="Gly residues" evidence="1">
    <location>
        <begin position="15"/>
        <end position="31"/>
    </location>
</feature>
<name>A0A0E0LU55_ORYPU</name>